<dbReference type="GO" id="GO:0005507">
    <property type="term" value="F:copper ion binding"/>
    <property type="evidence" value="ECO:0007669"/>
    <property type="project" value="InterPro"/>
</dbReference>
<dbReference type="GO" id="GO:0042773">
    <property type="term" value="P:ATP synthesis coupled electron transport"/>
    <property type="evidence" value="ECO:0007669"/>
    <property type="project" value="TreeGrafter"/>
</dbReference>
<keyword evidence="5 17" id="KW-0679">Respiratory chain</keyword>
<dbReference type="CTD" id="4513"/>
<feature type="domain" description="Cytochrome oxidase subunit II copper A binding" evidence="19">
    <location>
        <begin position="92"/>
        <end position="225"/>
    </location>
</feature>
<dbReference type="PROSITE" id="PS00078">
    <property type="entry name" value="COX2"/>
    <property type="match status" value="1"/>
</dbReference>
<evidence type="ECO:0000256" key="12">
    <source>
        <dbReference type="ARBA" id="ARBA00022989"/>
    </source>
</evidence>
<protein>
    <recommendedName>
        <fullName evidence="3 17">Cytochrome c oxidase subunit 2</fullName>
    </recommendedName>
</protein>
<organism evidence="21">
    <name type="scientific">Chamaeleo chamaeleon</name>
    <name type="common">Mediterranean chameleon</name>
    <dbReference type="NCBI Taxonomy" id="91907"/>
    <lineage>
        <taxon>Eukaryota</taxon>
        <taxon>Metazoa</taxon>
        <taxon>Chordata</taxon>
        <taxon>Craniata</taxon>
        <taxon>Vertebrata</taxon>
        <taxon>Euteleostomi</taxon>
        <taxon>Lepidosauria</taxon>
        <taxon>Squamata</taxon>
        <taxon>Bifurcata</taxon>
        <taxon>Unidentata</taxon>
        <taxon>Episquamata</taxon>
        <taxon>Toxicofera</taxon>
        <taxon>Iguania</taxon>
        <taxon>Acrodonta</taxon>
        <taxon>Chamaeleonidae</taxon>
        <taxon>Chamaeleo</taxon>
    </lineage>
</organism>
<evidence type="ECO:0000256" key="2">
    <source>
        <dbReference type="ARBA" id="ARBA00007866"/>
    </source>
</evidence>
<dbReference type="Gene3D" id="2.60.40.420">
    <property type="entry name" value="Cupredoxins - blue copper proteins"/>
    <property type="match status" value="1"/>
</dbReference>
<dbReference type="InterPro" id="IPR002429">
    <property type="entry name" value="CcO_II-like_C"/>
</dbReference>
<dbReference type="InterPro" id="IPR001505">
    <property type="entry name" value="Copper_CuA"/>
</dbReference>
<comment type="catalytic activity">
    <reaction evidence="16">
        <text>4 Fe(II)-[cytochrome c] + O2 + 8 H(+)(in) = 4 Fe(III)-[cytochrome c] + 2 H2O + 4 H(+)(out)</text>
        <dbReference type="Rhea" id="RHEA:11436"/>
        <dbReference type="Rhea" id="RHEA-COMP:10350"/>
        <dbReference type="Rhea" id="RHEA-COMP:14399"/>
        <dbReference type="ChEBI" id="CHEBI:15377"/>
        <dbReference type="ChEBI" id="CHEBI:15378"/>
        <dbReference type="ChEBI" id="CHEBI:15379"/>
        <dbReference type="ChEBI" id="CHEBI:29033"/>
        <dbReference type="ChEBI" id="CHEBI:29034"/>
        <dbReference type="EC" id="7.1.1.9"/>
    </reaction>
    <physiologicalReaction direction="left-to-right" evidence="16">
        <dbReference type="Rhea" id="RHEA:11437"/>
    </physiologicalReaction>
</comment>
<dbReference type="GO" id="GO:0016491">
    <property type="term" value="F:oxidoreductase activity"/>
    <property type="evidence" value="ECO:0007669"/>
    <property type="project" value="InterPro"/>
</dbReference>
<proteinExistence type="inferred from homology"/>
<sequence length="228" mass="26123">MVEPIQLSLHDAASPMMEELLFFHDYSMLMMLLIGTTVIIALLIASTTKTYHTALTDANHLEFLWTLLPVMILLFLATPSMRTLFLLENQESPNTTIKAIGHQWYWSYEYSDYENISFDSYMIQDQDLEKGSPRLLETDNRMVFPMQTPIRLLISAEDVLHSWTLPALGVKIDAVPGRLNQLIISTMRPGIFYGQCSEICGANHSFMPISTESVPTKYFEKWLDKMMA</sequence>
<keyword evidence="15 17" id="KW-0472">Membrane</keyword>
<evidence type="ECO:0000256" key="6">
    <source>
        <dbReference type="ARBA" id="ARBA00022692"/>
    </source>
</evidence>
<accession>B7S6I3</accession>
<evidence type="ECO:0000259" key="19">
    <source>
        <dbReference type="PROSITE" id="PS50857"/>
    </source>
</evidence>
<dbReference type="PANTHER" id="PTHR22888:SF9">
    <property type="entry name" value="CYTOCHROME C OXIDASE SUBUNIT 2"/>
    <property type="match status" value="1"/>
</dbReference>
<evidence type="ECO:0000256" key="7">
    <source>
        <dbReference type="ARBA" id="ARBA00022723"/>
    </source>
</evidence>
<evidence type="ECO:0000313" key="21">
    <source>
        <dbReference type="EMBL" id="ABM89776.1"/>
    </source>
</evidence>
<dbReference type="CDD" id="cd13912">
    <property type="entry name" value="CcO_II_C"/>
    <property type="match status" value="1"/>
</dbReference>
<dbReference type="SUPFAM" id="SSF81464">
    <property type="entry name" value="Cytochrome c oxidase subunit II-like, transmembrane region"/>
    <property type="match status" value="1"/>
</dbReference>
<evidence type="ECO:0000256" key="3">
    <source>
        <dbReference type="ARBA" id="ARBA00015946"/>
    </source>
</evidence>
<evidence type="ECO:0000259" key="20">
    <source>
        <dbReference type="PROSITE" id="PS50999"/>
    </source>
</evidence>
<dbReference type="Gene3D" id="1.10.287.90">
    <property type="match status" value="1"/>
</dbReference>
<dbReference type="PROSITE" id="PS50999">
    <property type="entry name" value="COX2_TM"/>
    <property type="match status" value="1"/>
</dbReference>
<keyword evidence="10" id="KW-1278">Translocase</keyword>
<evidence type="ECO:0000256" key="1">
    <source>
        <dbReference type="ARBA" id="ARBA00004448"/>
    </source>
</evidence>
<dbReference type="GO" id="GO:0005743">
    <property type="term" value="C:mitochondrial inner membrane"/>
    <property type="evidence" value="ECO:0007669"/>
    <property type="project" value="UniProtKB-SubCell"/>
</dbReference>
<dbReference type="InterPro" id="IPR034210">
    <property type="entry name" value="CcO_II_C"/>
</dbReference>
<dbReference type="GeneID" id="7670229"/>
<keyword evidence="6 17" id="KW-0812">Transmembrane</keyword>
<evidence type="ECO:0000256" key="18">
    <source>
        <dbReference type="SAM" id="Phobius"/>
    </source>
</evidence>
<dbReference type="InterPro" id="IPR036257">
    <property type="entry name" value="Cyt_c_oxidase_su2_TM_sf"/>
</dbReference>
<dbReference type="AlphaFoldDB" id="B7S6I3"/>
<evidence type="ECO:0000256" key="15">
    <source>
        <dbReference type="ARBA" id="ARBA00023136"/>
    </source>
</evidence>
<dbReference type="PRINTS" id="PR01166">
    <property type="entry name" value="CYCOXIDASEII"/>
</dbReference>
<dbReference type="NCBIfam" id="TIGR02866">
    <property type="entry name" value="CoxB"/>
    <property type="match status" value="1"/>
</dbReference>
<keyword evidence="9" id="KW-0460">Magnesium</keyword>
<evidence type="ECO:0000256" key="10">
    <source>
        <dbReference type="ARBA" id="ARBA00022967"/>
    </source>
</evidence>
<evidence type="ECO:0000256" key="17">
    <source>
        <dbReference type="RuleBase" id="RU000457"/>
    </source>
</evidence>
<keyword evidence="14 17" id="KW-0496">Mitochondrion</keyword>
<dbReference type="InterPro" id="IPR011759">
    <property type="entry name" value="Cyt_c_oxidase_su2_TM_dom"/>
</dbReference>
<dbReference type="GO" id="GO:0004129">
    <property type="term" value="F:cytochrome-c oxidase activity"/>
    <property type="evidence" value="ECO:0007669"/>
    <property type="project" value="UniProtKB-EC"/>
</dbReference>
<keyword evidence="12 18" id="KW-1133">Transmembrane helix</keyword>
<comment type="cofactor">
    <cofactor evidence="17">
        <name>Cu cation</name>
        <dbReference type="ChEBI" id="CHEBI:23378"/>
    </cofactor>
    <text evidence="17">Binds a copper A center.</text>
</comment>
<dbReference type="PANTHER" id="PTHR22888">
    <property type="entry name" value="CYTOCHROME C OXIDASE, SUBUNIT II"/>
    <property type="match status" value="1"/>
</dbReference>
<keyword evidence="11 17" id="KW-0249">Electron transport</keyword>
<dbReference type="RefSeq" id="YP_002727926.1">
    <property type="nucleotide sequence ID" value="NC_012427.1"/>
</dbReference>
<evidence type="ECO:0000256" key="8">
    <source>
        <dbReference type="ARBA" id="ARBA00022792"/>
    </source>
</evidence>
<comment type="subcellular location">
    <subcellularLocation>
        <location evidence="1 17">Mitochondrion inner membrane</location>
        <topology evidence="1 17">Multi-pass membrane protein</topology>
    </subcellularLocation>
</comment>
<feature type="transmembrane region" description="Helical" evidence="18">
    <location>
        <begin position="26"/>
        <end position="45"/>
    </location>
</feature>
<dbReference type="SUPFAM" id="SSF49503">
    <property type="entry name" value="Cupredoxins"/>
    <property type="match status" value="1"/>
</dbReference>
<dbReference type="FunFam" id="2.60.40.420:FF:000001">
    <property type="entry name" value="Cytochrome c oxidase subunit 2"/>
    <property type="match status" value="1"/>
</dbReference>
<dbReference type="EMBL" id="EF222198">
    <property type="protein sequence ID" value="ABM89776.1"/>
    <property type="molecule type" value="Genomic_DNA"/>
</dbReference>
<evidence type="ECO:0000256" key="16">
    <source>
        <dbReference type="ARBA" id="ARBA00049512"/>
    </source>
</evidence>
<keyword evidence="4 17" id="KW-0813">Transport</keyword>
<feature type="domain" description="Cytochrome oxidase subunit II transmembrane region profile" evidence="20">
    <location>
        <begin position="1"/>
        <end position="91"/>
    </location>
</feature>
<evidence type="ECO:0000256" key="4">
    <source>
        <dbReference type="ARBA" id="ARBA00022448"/>
    </source>
</evidence>
<evidence type="ECO:0000256" key="9">
    <source>
        <dbReference type="ARBA" id="ARBA00022842"/>
    </source>
</evidence>
<dbReference type="PROSITE" id="PS50857">
    <property type="entry name" value="COX2_CUA"/>
    <property type="match status" value="1"/>
</dbReference>
<feature type="transmembrane region" description="Helical" evidence="18">
    <location>
        <begin position="65"/>
        <end position="87"/>
    </location>
</feature>
<dbReference type="Pfam" id="PF00116">
    <property type="entry name" value="COX2"/>
    <property type="match status" value="1"/>
</dbReference>
<name>B7S6I3_CHACM</name>
<geneLocation type="mitochondrion" evidence="21"/>
<evidence type="ECO:0000256" key="11">
    <source>
        <dbReference type="ARBA" id="ARBA00022982"/>
    </source>
</evidence>
<comment type="similarity">
    <text evidence="2 17">Belongs to the cytochrome c oxidase subunit 2 family.</text>
</comment>
<dbReference type="InterPro" id="IPR045187">
    <property type="entry name" value="CcO_II"/>
</dbReference>
<comment type="function">
    <text evidence="17">Component of the cytochrome c oxidase, the last enzyme in the mitochondrial electron transport chain which drives oxidative phosphorylation. The respiratory chain contains 3 multisubunit complexes succinate dehydrogenase (complex II, CII), ubiquinol-cytochrome c oxidoreductase (cytochrome b-c1 complex, complex III, CIII) and cytochrome c oxidase (complex IV, CIV), that cooperate to transfer electrons derived from NADH and succinate to molecular oxygen, creating an electrochemical gradient over the inner membrane that drives transmembrane transport and the ATP synthase. Cytochrome c oxidase is the component of the respiratory chain that catalyzes the reduction of oxygen to water. Electrons originating from reduced cytochrome c in the intermembrane space (IMS) are transferred via the dinuclear copper A center (CU(A)) of subunit 2 and heme A of subunit 1 to the active site in subunit 1, a binuclear center (BNC) formed by heme A3 and copper B (CU(B)). The BNC reduces molecular oxygen to 2 water molecules using 4 electrons from cytochrome c in the IMS and 4 protons from the mitochondrial matrix.</text>
</comment>
<keyword evidence="13 17" id="KW-0186">Copper</keyword>
<dbReference type="InterPro" id="IPR014222">
    <property type="entry name" value="Cyt_c_oxidase_su2"/>
</dbReference>
<reference evidence="21" key="1">
    <citation type="journal article" date="2008" name="Mol. Phylogenet. Evol.">
        <title>Socotra Island the forgotten fragment of Gondwana: unmasking chameleon lizard history with complete mitochondrial genomic data.</title>
        <authorList>
            <person name="Macey J.R."/>
            <person name="Kuehl J.V."/>
            <person name="Larson A."/>
            <person name="Robinson M.D."/>
            <person name="Ugurtas I.H."/>
            <person name="Ananjeva N.B."/>
            <person name="Rahman H."/>
            <person name="Javed H.I."/>
            <person name="Osman R.M."/>
            <person name="Doumma A."/>
            <person name="Papenfuss T.J."/>
        </authorList>
    </citation>
    <scope>NUCLEOTIDE SEQUENCE</scope>
</reference>
<keyword evidence="8 17" id="KW-0999">Mitochondrion inner membrane</keyword>
<dbReference type="Pfam" id="PF02790">
    <property type="entry name" value="COX2_TM"/>
    <property type="match status" value="1"/>
</dbReference>
<keyword evidence="7 17" id="KW-0479">Metal-binding</keyword>
<gene>
    <name evidence="21" type="primary">COII</name>
</gene>
<evidence type="ECO:0000256" key="5">
    <source>
        <dbReference type="ARBA" id="ARBA00022660"/>
    </source>
</evidence>
<evidence type="ECO:0000256" key="14">
    <source>
        <dbReference type="ARBA" id="ARBA00023128"/>
    </source>
</evidence>
<evidence type="ECO:0000256" key="13">
    <source>
        <dbReference type="ARBA" id="ARBA00023008"/>
    </source>
</evidence>
<dbReference type="InterPro" id="IPR008972">
    <property type="entry name" value="Cupredoxin"/>
</dbReference>